<protein>
    <submittedName>
        <fullName evidence="2">Uncharacterized protein</fullName>
    </submittedName>
</protein>
<feature type="region of interest" description="Disordered" evidence="1">
    <location>
        <begin position="112"/>
        <end position="131"/>
    </location>
</feature>
<dbReference type="Proteomes" id="UP000261580">
    <property type="component" value="Unassembled WGS sequence"/>
</dbReference>
<dbReference type="AlphaFoldDB" id="A0A3Q4HM82"/>
<feature type="region of interest" description="Disordered" evidence="1">
    <location>
        <begin position="19"/>
        <end position="53"/>
    </location>
</feature>
<evidence type="ECO:0000256" key="1">
    <source>
        <dbReference type="SAM" id="MobiDB-lite"/>
    </source>
</evidence>
<dbReference type="OMA" id="GCEVSKC"/>
<dbReference type="Ensembl" id="ENSNBRT00000022533.1">
    <property type="protein sequence ID" value="ENSNBRP00000021948.1"/>
    <property type="gene ID" value="ENSNBRG00000016838.1"/>
</dbReference>
<name>A0A3Q4HM82_NEOBR</name>
<reference evidence="2" key="2">
    <citation type="submission" date="2025-09" db="UniProtKB">
        <authorList>
            <consortium name="Ensembl"/>
        </authorList>
    </citation>
    <scope>IDENTIFICATION</scope>
</reference>
<proteinExistence type="predicted"/>
<evidence type="ECO:0000313" key="2">
    <source>
        <dbReference type="Ensembl" id="ENSNBRP00000021948.1"/>
    </source>
</evidence>
<reference evidence="2" key="1">
    <citation type="submission" date="2025-08" db="UniProtKB">
        <authorList>
            <consortium name="Ensembl"/>
        </authorList>
    </citation>
    <scope>IDENTIFICATION</scope>
</reference>
<evidence type="ECO:0000313" key="3">
    <source>
        <dbReference type="Proteomes" id="UP000261580"/>
    </source>
</evidence>
<accession>A0A3Q4HM82</accession>
<dbReference type="GeneTree" id="ENSGT00940000178234"/>
<keyword evidence="3" id="KW-1185">Reference proteome</keyword>
<organism evidence="2 3">
    <name type="scientific">Neolamprologus brichardi</name>
    <name type="common">Fairy cichlid</name>
    <name type="synonym">Lamprologus brichardi</name>
    <dbReference type="NCBI Taxonomy" id="32507"/>
    <lineage>
        <taxon>Eukaryota</taxon>
        <taxon>Metazoa</taxon>
        <taxon>Chordata</taxon>
        <taxon>Craniata</taxon>
        <taxon>Vertebrata</taxon>
        <taxon>Euteleostomi</taxon>
        <taxon>Actinopterygii</taxon>
        <taxon>Neopterygii</taxon>
        <taxon>Teleostei</taxon>
        <taxon>Neoteleostei</taxon>
        <taxon>Acanthomorphata</taxon>
        <taxon>Ovalentaria</taxon>
        <taxon>Cichlomorphae</taxon>
        <taxon>Cichliformes</taxon>
        <taxon>Cichlidae</taxon>
        <taxon>African cichlids</taxon>
        <taxon>Pseudocrenilabrinae</taxon>
        <taxon>Lamprologini</taxon>
        <taxon>Neolamprologus</taxon>
    </lineage>
</organism>
<sequence>MGGVVGAWGGWSFPCFSRGHSQEARQEPNSTQRCQHGAPRTEPAAGQRVHDGQVAVKAQAGEAENTGVHVYQNNIAADLAQSHAKGPVVAQGCEVSKCQVSYIDICSPTFRFGPPDSEDDHADKKPAFPCR</sequence>
<feature type="compositionally biased region" description="Basic and acidic residues" evidence="1">
    <location>
        <begin position="121"/>
        <end position="131"/>
    </location>
</feature>